<dbReference type="SUPFAM" id="SSF55804">
    <property type="entry name" value="Phoshotransferase/anion transport protein"/>
    <property type="match status" value="1"/>
</dbReference>
<evidence type="ECO:0000256" key="10">
    <source>
        <dbReference type="ARBA" id="ARBA00042072"/>
    </source>
</evidence>
<comment type="caution">
    <text evidence="12">The sequence shown here is derived from an EMBL/GenBank/DDBJ whole genome shotgun (WGS) entry which is preliminary data.</text>
</comment>
<evidence type="ECO:0000313" key="12">
    <source>
        <dbReference type="EMBL" id="MBP1048443.1"/>
    </source>
</evidence>
<evidence type="ECO:0000256" key="9">
    <source>
        <dbReference type="ARBA" id="ARBA00041175"/>
    </source>
</evidence>
<keyword evidence="3" id="KW-0963">Cytoplasm</keyword>
<dbReference type="InterPro" id="IPR016152">
    <property type="entry name" value="PTrfase/Anion_transptr"/>
</dbReference>
<comment type="subcellular location">
    <subcellularLocation>
        <location evidence="1">Cytoplasm</location>
    </subcellularLocation>
</comment>
<protein>
    <recommendedName>
        <fullName evidence="9">Ascorbate-specific PTS system EIIA component</fullName>
    </recommendedName>
    <alternativeName>
        <fullName evidence="10">Ascorbate-specific phosphotransferase enzyme IIA component</fullName>
    </alternativeName>
</protein>
<evidence type="ECO:0000256" key="4">
    <source>
        <dbReference type="ARBA" id="ARBA00022553"/>
    </source>
</evidence>
<keyword evidence="13" id="KW-1185">Reference proteome</keyword>
<proteinExistence type="predicted"/>
<dbReference type="PANTHER" id="PTHR36203">
    <property type="entry name" value="ASCORBATE-SPECIFIC PTS SYSTEM EIIA COMPONENT"/>
    <property type="match status" value="1"/>
</dbReference>
<name>A0ABS4CQJ1_9ENTE</name>
<dbReference type="InterPro" id="IPR002178">
    <property type="entry name" value="PTS_EIIA_type-2_dom"/>
</dbReference>
<keyword evidence="12" id="KW-0762">Sugar transport</keyword>
<evidence type="ECO:0000313" key="13">
    <source>
        <dbReference type="Proteomes" id="UP000673375"/>
    </source>
</evidence>
<organism evidence="12 13">
    <name type="scientific">Enterococcus larvae</name>
    <dbReference type="NCBI Taxonomy" id="2794352"/>
    <lineage>
        <taxon>Bacteria</taxon>
        <taxon>Bacillati</taxon>
        <taxon>Bacillota</taxon>
        <taxon>Bacilli</taxon>
        <taxon>Lactobacillales</taxon>
        <taxon>Enterococcaceae</taxon>
        <taxon>Enterococcus</taxon>
    </lineage>
</organism>
<evidence type="ECO:0000256" key="7">
    <source>
        <dbReference type="ARBA" id="ARBA00022777"/>
    </source>
</evidence>
<dbReference type="EMBL" id="JAEDXU010000016">
    <property type="protein sequence ID" value="MBP1048443.1"/>
    <property type="molecule type" value="Genomic_DNA"/>
</dbReference>
<dbReference type="InterPro" id="IPR051351">
    <property type="entry name" value="Ascorbate-PTS_EIIA_comp"/>
</dbReference>
<gene>
    <name evidence="12" type="ORF">I6N96_19355</name>
</gene>
<evidence type="ECO:0000259" key="11">
    <source>
        <dbReference type="PROSITE" id="PS51094"/>
    </source>
</evidence>
<evidence type="ECO:0000256" key="3">
    <source>
        <dbReference type="ARBA" id="ARBA00022490"/>
    </source>
</evidence>
<accession>A0ABS4CQJ1</accession>
<dbReference type="RefSeq" id="WP_209559209.1">
    <property type="nucleotide sequence ID" value="NZ_JAEDXU010000016.1"/>
</dbReference>
<reference evidence="12 13" key="1">
    <citation type="submission" date="2020-12" db="EMBL/GenBank/DDBJ databases">
        <title>Vagococcus allomyrinae sp. nov. and Enterococcus lavae sp. nov., isolated from the larvae of Allomyrina dichotoma.</title>
        <authorList>
            <person name="Lee S.D."/>
        </authorList>
    </citation>
    <scope>NUCLEOTIDE SEQUENCE [LARGE SCALE GENOMIC DNA]</scope>
    <source>
        <strain evidence="12 13">BWM-S5</strain>
    </source>
</reference>
<evidence type="ECO:0000256" key="2">
    <source>
        <dbReference type="ARBA" id="ARBA00022448"/>
    </source>
</evidence>
<comment type="function">
    <text evidence="8">The phosphoenolpyruvate-dependent sugar phosphotransferase system (sugar PTS), a major carbohydrate active transport system, catalyzes the phosphorylation of incoming sugar substrates concomitantly with their translocation across the cell membrane. The enzyme II UlaABC PTS system is involved in ascorbate transport.</text>
</comment>
<sequence>MLSEMINEEFIQLNIEVNDWEEAVRQSAGPLIKGGKITEGYVDKIIEIARDTGPYIVITKHVALPHAPSEFGALDLAMGITTLKKPIVFGNQANDPVKYLFCMSATDSEAHLESMAELVDFLSNESFYHLLDSAKSAGEILTYIKNIEQGGDINA</sequence>
<evidence type="ECO:0000256" key="8">
    <source>
        <dbReference type="ARBA" id="ARBA00037387"/>
    </source>
</evidence>
<dbReference type="Proteomes" id="UP000673375">
    <property type="component" value="Unassembled WGS sequence"/>
</dbReference>
<keyword evidence="2" id="KW-0813">Transport</keyword>
<evidence type="ECO:0000256" key="6">
    <source>
        <dbReference type="ARBA" id="ARBA00022683"/>
    </source>
</evidence>
<dbReference type="PROSITE" id="PS51094">
    <property type="entry name" value="PTS_EIIA_TYPE_2"/>
    <property type="match status" value="1"/>
</dbReference>
<dbReference type="PANTHER" id="PTHR36203:SF1">
    <property type="entry name" value="ASCORBATE-SPECIFIC PTS SYSTEM EIIA COMPONENT"/>
    <property type="match status" value="1"/>
</dbReference>
<dbReference type="Gene3D" id="3.40.930.10">
    <property type="entry name" value="Mannitol-specific EII, Chain A"/>
    <property type="match status" value="1"/>
</dbReference>
<dbReference type="CDD" id="cd00211">
    <property type="entry name" value="PTS_IIA_fru"/>
    <property type="match status" value="1"/>
</dbReference>
<keyword evidence="7" id="KW-0418">Kinase</keyword>
<dbReference type="Pfam" id="PF00359">
    <property type="entry name" value="PTS_EIIA_2"/>
    <property type="match status" value="1"/>
</dbReference>
<feature type="domain" description="PTS EIIA type-2" evidence="11">
    <location>
        <begin position="4"/>
        <end position="147"/>
    </location>
</feature>
<evidence type="ECO:0000256" key="5">
    <source>
        <dbReference type="ARBA" id="ARBA00022679"/>
    </source>
</evidence>
<keyword evidence="6" id="KW-0598">Phosphotransferase system</keyword>
<keyword evidence="5" id="KW-0808">Transferase</keyword>
<keyword evidence="4" id="KW-0597">Phosphoprotein</keyword>
<evidence type="ECO:0000256" key="1">
    <source>
        <dbReference type="ARBA" id="ARBA00004496"/>
    </source>
</evidence>